<organism evidence="2 3">
    <name type="scientific">Synaphobranchus kaupii</name>
    <name type="common">Kaup's arrowtooth eel</name>
    <dbReference type="NCBI Taxonomy" id="118154"/>
    <lineage>
        <taxon>Eukaryota</taxon>
        <taxon>Metazoa</taxon>
        <taxon>Chordata</taxon>
        <taxon>Craniata</taxon>
        <taxon>Vertebrata</taxon>
        <taxon>Euteleostomi</taxon>
        <taxon>Actinopterygii</taxon>
        <taxon>Neopterygii</taxon>
        <taxon>Teleostei</taxon>
        <taxon>Anguilliformes</taxon>
        <taxon>Synaphobranchidae</taxon>
        <taxon>Synaphobranchus</taxon>
    </lineage>
</organism>
<dbReference type="EMBL" id="JAINUF010000023">
    <property type="protein sequence ID" value="KAJ8333591.1"/>
    <property type="molecule type" value="Genomic_DNA"/>
</dbReference>
<feature type="region of interest" description="Disordered" evidence="1">
    <location>
        <begin position="115"/>
        <end position="135"/>
    </location>
</feature>
<dbReference type="AlphaFoldDB" id="A0A9Q1E7G5"/>
<keyword evidence="3" id="KW-1185">Reference proteome</keyword>
<evidence type="ECO:0000313" key="3">
    <source>
        <dbReference type="Proteomes" id="UP001152622"/>
    </source>
</evidence>
<sequence>MTPHPLNKVAFKSALATKHQRTGLSSITKDNIKLYPQHPKLCCYHLLSLVIGPFVQRAGFSHKAPALQERISAKVRSQPFPSAGPHSALRMTSWPPGLCLRGVLRMSLCCLSPKSERCPRGRGSCLPESARWDSP</sequence>
<gene>
    <name evidence="2" type="ORF">SKAU_G00415990</name>
</gene>
<comment type="caution">
    <text evidence="2">The sequence shown here is derived from an EMBL/GenBank/DDBJ whole genome shotgun (WGS) entry which is preliminary data.</text>
</comment>
<name>A0A9Q1E7G5_SYNKA</name>
<dbReference type="Proteomes" id="UP001152622">
    <property type="component" value="Chromosome 23"/>
</dbReference>
<evidence type="ECO:0000256" key="1">
    <source>
        <dbReference type="SAM" id="MobiDB-lite"/>
    </source>
</evidence>
<proteinExistence type="predicted"/>
<accession>A0A9Q1E7G5</accession>
<reference evidence="2" key="1">
    <citation type="journal article" date="2023" name="Science">
        <title>Genome structures resolve the early diversification of teleost fishes.</title>
        <authorList>
            <person name="Parey E."/>
            <person name="Louis A."/>
            <person name="Montfort J."/>
            <person name="Bouchez O."/>
            <person name="Roques C."/>
            <person name="Iampietro C."/>
            <person name="Lluch J."/>
            <person name="Castinel A."/>
            <person name="Donnadieu C."/>
            <person name="Desvignes T."/>
            <person name="Floi Bucao C."/>
            <person name="Jouanno E."/>
            <person name="Wen M."/>
            <person name="Mejri S."/>
            <person name="Dirks R."/>
            <person name="Jansen H."/>
            <person name="Henkel C."/>
            <person name="Chen W.J."/>
            <person name="Zahm M."/>
            <person name="Cabau C."/>
            <person name="Klopp C."/>
            <person name="Thompson A.W."/>
            <person name="Robinson-Rechavi M."/>
            <person name="Braasch I."/>
            <person name="Lecointre G."/>
            <person name="Bobe J."/>
            <person name="Postlethwait J.H."/>
            <person name="Berthelot C."/>
            <person name="Roest Crollius H."/>
            <person name="Guiguen Y."/>
        </authorList>
    </citation>
    <scope>NUCLEOTIDE SEQUENCE</scope>
    <source>
        <strain evidence="2">WJC10195</strain>
    </source>
</reference>
<protein>
    <submittedName>
        <fullName evidence="2">Uncharacterized protein</fullName>
    </submittedName>
</protein>
<evidence type="ECO:0000313" key="2">
    <source>
        <dbReference type="EMBL" id="KAJ8333591.1"/>
    </source>
</evidence>